<evidence type="ECO:0000256" key="2">
    <source>
        <dbReference type="SAM" id="SignalP"/>
    </source>
</evidence>
<organism evidence="3 4">
    <name type="scientific">Arthrospiribacter ruber</name>
    <dbReference type="NCBI Taxonomy" id="2487934"/>
    <lineage>
        <taxon>Bacteria</taxon>
        <taxon>Pseudomonadati</taxon>
        <taxon>Bacteroidota</taxon>
        <taxon>Cytophagia</taxon>
        <taxon>Cytophagales</taxon>
        <taxon>Cyclobacteriaceae</taxon>
        <taxon>Arthrospiribacter</taxon>
    </lineage>
</organism>
<dbReference type="Proteomes" id="UP000727490">
    <property type="component" value="Unassembled WGS sequence"/>
</dbReference>
<evidence type="ECO:0000256" key="1">
    <source>
        <dbReference type="SAM" id="MobiDB-lite"/>
    </source>
</evidence>
<feature type="signal peptide" evidence="2">
    <location>
        <begin position="1"/>
        <end position="22"/>
    </location>
</feature>
<evidence type="ECO:0008006" key="5">
    <source>
        <dbReference type="Google" id="ProtNLM"/>
    </source>
</evidence>
<feature type="chain" id="PRO_5037629413" description="SPOR domain-containing protein" evidence="2">
    <location>
        <begin position="23"/>
        <end position="188"/>
    </location>
</feature>
<evidence type="ECO:0000313" key="4">
    <source>
        <dbReference type="Proteomes" id="UP000727490"/>
    </source>
</evidence>
<dbReference type="AlphaFoldDB" id="A0A951MFZ6"/>
<keyword evidence="2" id="KW-0732">Signal</keyword>
<gene>
    <name evidence="3" type="ORF">EGN73_15830</name>
</gene>
<comment type="caution">
    <text evidence="3">The sequence shown here is derived from an EMBL/GenBank/DDBJ whole genome shotgun (WGS) entry which is preliminary data.</text>
</comment>
<name>A0A951MFZ6_9BACT</name>
<dbReference type="EMBL" id="RPHB01000007">
    <property type="protein sequence ID" value="MBW3469270.1"/>
    <property type="molecule type" value="Genomic_DNA"/>
</dbReference>
<accession>A0A951MFZ6</accession>
<feature type="region of interest" description="Disordered" evidence="1">
    <location>
        <begin position="169"/>
        <end position="188"/>
    </location>
</feature>
<evidence type="ECO:0000313" key="3">
    <source>
        <dbReference type="EMBL" id="MBW3469270.1"/>
    </source>
</evidence>
<proteinExistence type="predicted"/>
<dbReference type="PROSITE" id="PS51257">
    <property type="entry name" value="PROKAR_LIPOPROTEIN"/>
    <property type="match status" value="1"/>
</dbReference>
<sequence length="188" mass="21733">MKRSLIAILVSVFLLSSCAIFKKSGPKADEFADYTEDISGERITFSDLSEQAKKVSDAAPRESAEAVDDDLEYALKAFKDKNKGERYWNGFTVLVFSGVDREQAFKTQKELEESFPDIKSDMQYQQPRYLLKVGKFVNRIEAQPYYHQLIEKFPTVRIIQDRFQREGYVNPDPVEDVERPDQNISQDL</sequence>
<dbReference type="RefSeq" id="WP_219292009.1">
    <property type="nucleotide sequence ID" value="NZ_RPHB01000007.1"/>
</dbReference>
<reference evidence="3 4" key="1">
    <citation type="journal article" date="2020" name="Syst. Appl. Microbiol.">
        <title>Arthrospiribacter ruber gen. nov., sp. nov., a novel bacterium isolated from Arthrospira cultures.</title>
        <authorList>
            <person name="Waleron M."/>
            <person name="Misztak A."/>
            <person name="Waleron M.M."/>
            <person name="Furmaniak M."/>
            <person name="Mrozik A."/>
            <person name="Waleron K."/>
        </authorList>
    </citation>
    <scope>NUCLEOTIDE SEQUENCE [LARGE SCALE GENOMIC DNA]</scope>
    <source>
        <strain evidence="3 4">DPMB0001</strain>
    </source>
</reference>
<keyword evidence="4" id="KW-1185">Reference proteome</keyword>
<protein>
    <recommendedName>
        <fullName evidence="5">SPOR domain-containing protein</fullName>
    </recommendedName>
</protein>